<evidence type="ECO:0000313" key="2">
    <source>
        <dbReference type="Proteomes" id="UP000006001"/>
    </source>
</evidence>
<dbReference type="HOGENOM" id="CLU_3189088_0_0_11"/>
<comment type="caution">
    <text evidence="1">The sequence shown here is derived from an EMBL/GenBank/DDBJ whole genome shotgun (WGS) entry which is preliminary data.</text>
</comment>
<organism evidence="1 2">
    <name type="scientific">Slackia exigua (strain ATCC 700122 / DSM 15923 / CIP 105133 / JCM 11022 / KCTC 5966 / S-7)</name>
    <dbReference type="NCBI Taxonomy" id="649764"/>
    <lineage>
        <taxon>Bacteria</taxon>
        <taxon>Bacillati</taxon>
        <taxon>Actinomycetota</taxon>
        <taxon>Coriobacteriia</taxon>
        <taxon>Eggerthellales</taxon>
        <taxon>Eggerthellaceae</taxon>
        <taxon>Slackia</taxon>
    </lineage>
</organism>
<accession>D0WIM5</accession>
<name>D0WIM5_SLAES</name>
<protein>
    <submittedName>
        <fullName evidence="1">Uncharacterized protein</fullName>
    </submittedName>
</protein>
<dbReference type="Proteomes" id="UP000006001">
    <property type="component" value="Unassembled WGS sequence"/>
</dbReference>
<evidence type="ECO:0000313" key="1">
    <source>
        <dbReference type="EMBL" id="EEZ60892.1"/>
    </source>
</evidence>
<reference evidence="1" key="1">
    <citation type="submission" date="2009-10" db="EMBL/GenBank/DDBJ databases">
        <authorList>
            <person name="Weinstock G."/>
            <person name="Sodergren E."/>
            <person name="Clifton S."/>
            <person name="Fulton L."/>
            <person name="Fulton B."/>
            <person name="Courtney L."/>
            <person name="Fronick C."/>
            <person name="Harrison M."/>
            <person name="Strong C."/>
            <person name="Farmer C."/>
            <person name="Delahaunty K."/>
            <person name="Markovic C."/>
            <person name="Hall O."/>
            <person name="Minx P."/>
            <person name="Tomlinson C."/>
            <person name="Mitreva M."/>
            <person name="Nelson J."/>
            <person name="Hou S."/>
            <person name="Wollam A."/>
            <person name="Pepin K.H."/>
            <person name="Johnson M."/>
            <person name="Bhonagiri V."/>
            <person name="Nash W.E."/>
            <person name="Warren W."/>
            <person name="Chinwalla A."/>
            <person name="Mardis E.R."/>
            <person name="Wilson R.K."/>
        </authorList>
    </citation>
    <scope>NUCLEOTIDE SEQUENCE [LARGE SCALE GENOMIC DNA]</scope>
    <source>
        <strain evidence="1">ATCC 700122</strain>
    </source>
</reference>
<proteinExistence type="predicted"/>
<dbReference type="AlphaFoldDB" id="D0WIM5"/>
<dbReference type="STRING" id="649764.HMPREF0762_01700"/>
<keyword evidence="2" id="KW-1185">Reference proteome</keyword>
<sequence length="46" mass="5194">MQYRVSYRRVAFSGRRAGPAPDRFQTAARYQATSYQASPYQAGTFG</sequence>
<gene>
    <name evidence="1" type="ORF">HMPREF0762_01700</name>
</gene>
<dbReference type="EMBL" id="ACUX02000016">
    <property type="protein sequence ID" value="EEZ60892.1"/>
    <property type="molecule type" value="Genomic_DNA"/>
</dbReference>